<evidence type="ECO:0000259" key="2">
    <source>
        <dbReference type="PROSITE" id="PS50222"/>
    </source>
</evidence>
<accession>A0A9Q0R974</accession>
<dbReference type="CDD" id="cd00051">
    <property type="entry name" value="EFh"/>
    <property type="match status" value="2"/>
</dbReference>
<reference evidence="3" key="1">
    <citation type="submission" date="2022-10" db="EMBL/GenBank/DDBJ databases">
        <title>Novel sulphate-reducing endosymbionts in the free-living metamonad Anaeramoeba.</title>
        <authorList>
            <person name="Jerlstrom-Hultqvist J."/>
            <person name="Cepicka I."/>
            <person name="Gallot-Lavallee L."/>
            <person name="Salas-Leiva D."/>
            <person name="Curtis B.A."/>
            <person name="Zahonova K."/>
            <person name="Pipaliya S."/>
            <person name="Dacks J."/>
            <person name="Roger A.J."/>
        </authorList>
    </citation>
    <scope>NUCLEOTIDE SEQUENCE</scope>
    <source>
        <strain evidence="3">BMAN</strain>
    </source>
</reference>
<protein>
    <submittedName>
        <fullName evidence="3">Ef-hand protein</fullName>
    </submittedName>
</protein>
<proteinExistence type="predicted"/>
<gene>
    <name evidence="3" type="ORF">M0811_10911</name>
</gene>
<dbReference type="InterPro" id="IPR050230">
    <property type="entry name" value="CALM/Myosin/TropC-like"/>
</dbReference>
<dbReference type="OrthoDB" id="26525at2759"/>
<name>A0A9Q0R974_ANAIG</name>
<feature type="domain" description="EF-hand" evidence="2">
    <location>
        <begin position="116"/>
        <end position="148"/>
    </location>
</feature>
<keyword evidence="4" id="KW-1185">Reference proteome</keyword>
<dbReference type="PROSITE" id="PS50222">
    <property type="entry name" value="EF_HAND_2"/>
    <property type="match status" value="3"/>
</dbReference>
<dbReference type="SUPFAM" id="SSF47473">
    <property type="entry name" value="EF-hand"/>
    <property type="match status" value="1"/>
</dbReference>
<dbReference type="PANTHER" id="PTHR23048:SF0">
    <property type="entry name" value="CALMODULIN LIKE 3"/>
    <property type="match status" value="1"/>
</dbReference>
<dbReference type="GO" id="GO:0005509">
    <property type="term" value="F:calcium ion binding"/>
    <property type="evidence" value="ECO:0007669"/>
    <property type="project" value="InterPro"/>
</dbReference>
<keyword evidence="1" id="KW-0677">Repeat</keyword>
<sequence>MSELTQEQKEKLQEVFDLFDYNLDGKIEFDQLGSLIRAAGQFPTDTEIQEIIENFKQNETEVDFDKFLELIQRFEGAKEQKEEELIKAFSTLDKENNGFVLASDLRYALTKLGTPLPRDVVTQMIKEVGMDSDGKINYKEFVKMMIQK</sequence>
<dbReference type="EMBL" id="JAPDFW010000095">
    <property type="protein sequence ID" value="KAJ5070439.1"/>
    <property type="molecule type" value="Genomic_DNA"/>
</dbReference>
<dbReference type="InterPro" id="IPR002048">
    <property type="entry name" value="EF_hand_dom"/>
</dbReference>
<dbReference type="SMART" id="SM00054">
    <property type="entry name" value="EFh"/>
    <property type="match status" value="3"/>
</dbReference>
<comment type="caution">
    <text evidence="3">The sequence shown here is derived from an EMBL/GenBank/DDBJ whole genome shotgun (WGS) entry which is preliminary data.</text>
</comment>
<dbReference type="GO" id="GO:0016460">
    <property type="term" value="C:myosin II complex"/>
    <property type="evidence" value="ECO:0007669"/>
    <property type="project" value="TreeGrafter"/>
</dbReference>
<organism evidence="3 4">
    <name type="scientific">Anaeramoeba ignava</name>
    <name type="common">Anaerobic marine amoeba</name>
    <dbReference type="NCBI Taxonomy" id="1746090"/>
    <lineage>
        <taxon>Eukaryota</taxon>
        <taxon>Metamonada</taxon>
        <taxon>Anaeramoebidae</taxon>
        <taxon>Anaeramoeba</taxon>
    </lineage>
</organism>
<dbReference type="AlphaFoldDB" id="A0A9Q0R974"/>
<dbReference type="PANTHER" id="PTHR23048">
    <property type="entry name" value="MYOSIN LIGHT CHAIN 1, 3"/>
    <property type="match status" value="1"/>
</dbReference>
<feature type="domain" description="EF-hand" evidence="2">
    <location>
        <begin position="7"/>
        <end position="42"/>
    </location>
</feature>
<dbReference type="FunFam" id="1.10.238.10:FF:000003">
    <property type="entry name" value="Calmodulin A"/>
    <property type="match status" value="1"/>
</dbReference>
<dbReference type="Pfam" id="PF13499">
    <property type="entry name" value="EF-hand_7"/>
    <property type="match status" value="2"/>
</dbReference>
<dbReference type="Gene3D" id="1.10.238.10">
    <property type="entry name" value="EF-hand"/>
    <property type="match status" value="2"/>
</dbReference>
<evidence type="ECO:0000313" key="3">
    <source>
        <dbReference type="EMBL" id="KAJ5070439.1"/>
    </source>
</evidence>
<feature type="domain" description="EF-hand" evidence="2">
    <location>
        <begin position="80"/>
        <end position="115"/>
    </location>
</feature>
<evidence type="ECO:0000256" key="1">
    <source>
        <dbReference type="ARBA" id="ARBA00022737"/>
    </source>
</evidence>
<dbReference type="Proteomes" id="UP001149090">
    <property type="component" value="Unassembled WGS sequence"/>
</dbReference>
<dbReference type="OMA" id="QDIDHEQ"/>
<dbReference type="InterPro" id="IPR011992">
    <property type="entry name" value="EF-hand-dom_pair"/>
</dbReference>
<evidence type="ECO:0000313" key="4">
    <source>
        <dbReference type="Proteomes" id="UP001149090"/>
    </source>
</evidence>